<comment type="caution">
    <text evidence="2">The sequence shown here is derived from an EMBL/GenBank/DDBJ whole genome shotgun (WGS) entry which is preliminary data.</text>
</comment>
<reference evidence="2 3" key="1">
    <citation type="submission" date="2017-05" db="EMBL/GenBank/DDBJ databases">
        <title>Vagococcus spp. assemblies.</title>
        <authorList>
            <person name="Gulvik C.A."/>
        </authorList>
    </citation>
    <scope>NUCLEOTIDE SEQUENCE [LARGE SCALE GENOMIC DNA]</scope>
    <source>
        <strain evidence="2 3">CCUG 41755</strain>
    </source>
</reference>
<proteinExistence type="predicted"/>
<evidence type="ECO:0000313" key="2">
    <source>
        <dbReference type="EMBL" id="RSU04620.1"/>
    </source>
</evidence>
<dbReference type="Proteomes" id="UP000287101">
    <property type="component" value="Unassembled WGS sequence"/>
</dbReference>
<evidence type="ECO:0000256" key="1">
    <source>
        <dbReference type="SAM" id="Phobius"/>
    </source>
</evidence>
<organism evidence="2 3">
    <name type="scientific">Vagococcus fessus</name>
    <dbReference type="NCBI Taxonomy" id="120370"/>
    <lineage>
        <taxon>Bacteria</taxon>
        <taxon>Bacillati</taxon>
        <taxon>Bacillota</taxon>
        <taxon>Bacilli</taxon>
        <taxon>Lactobacillales</taxon>
        <taxon>Enterococcaceae</taxon>
        <taxon>Vagococcus</taxon>
    </lineage>
</organism>
<keyword evidence="1" id="KW-0472">Membrane</keyword>
<dbReference type="OrthoDB" id="2233819at2"/>
<keyword evidence="3" id="KW-1185">Reference proteome</keyword>
<dbReference type="InterPro" id="IPR031616">
    <property type="entry name" value="BsrE-like"/>
</dbReference>
<evidence type="ECO:0000313" key="3">
    <source>
        <dbReference type="Proteomes" id="UP000287101"/>
    </source>
</evidence>
<feature type="transmembrane region" description="Helical" evidence="1">
    <location>
        <begin position="20"/>
        <end position="38"/>
    </location>
</feature>
<protein>
    <recommendedName>
        <fullName evidence="4">Holin-like toxin</fullName>
    </recommendedName>
</protein>
<gene>
    <name evidence="2" type="ORF">CBF31_00970</name>
</gene>
<evidence type="ECO:0008006" key="4">
    <source>
        <dbReference type="Google" id="ProtNLM"/>
    </source>
</evidence>
<keyword evidence="1" id="KW-1133">Transmembrane helix</keyword>
<keyword evidence="1" id="KW-0812">Transmembrane</keyword>
<accession>A0A430ABN3</accession>
<sequence>MKIRAKYYERRGLLSALETVKLILAIGMFTISLIRLVVDLLKNDEKK</sequence>
<dbReference type="Pfam" id="PF16935">
    <property type="entry name" value="Hol_Tox"/>
    <property type="match status" value="1"/>
</dbReference>
<dbReference type="AlphaFoldDB" id="A0A430ABN3"/>
<dbReference type="RefSeq" id="WP_126830058.1">
    <property type="nucleotide sequence ID" value="NZ_CBCRYB010000006.1"/>
</dbReference>
<name>A0A430ABN3_9ENTE</name>
<dbReference type="EMBL" id="NGJY01000001">
    <property type="protein sequence ID" value="RSU04620.1"/>
    <property type="molecule type" value="Genomic_DNA"/>
</dbReference>